<evidence type="ECO:0000256" key="1">
    <source>
        <dbReference type="SAM" id="MobiDB-lite"/>
    </source>
</evidence>
<dbReference type="SUPFAM" id="SSF52047">
    <property type="entry name" value="RNI-like"/>
    <property type="match status" value="1"/>
</dbReference>
<accession>A0AA39WQ73</accession>
<dbReference type="CDD" id="cd09917">
    <property type="entry name" value="F-box_SF"/>
    <property type="match status" value="1"/>
</dbReference>
<gene>
    <name evidence="3" type="ORF">B0T14DRAFT_496232</name>
</gene>
<evidence type="ECO:0000313" key="3">
    <source>
        <dbReference type="EMBL" id="KAK0619501.1"/>
    </source>
</evidence>
<dbReference type="PROSITE" id="PS50181">
    <property type="entry name" value="FBOX"/>
    <property type="match status" value="1"/>
</dbReference>
<evidence type="ECO:0000313" key="4">
    <source>
        <dbReference type="Proteomes" id="UP001175000"/>
    </source>
</evidence>
<keyword evidence="4" id="KW-1185">Reference proteome</keyword>
<proteinExistence type="predicted"/>
<dbReference type="Proteomes" id="UP001175000">
    <property type="component" value="Unassembled WGS sequence"/>
</dbReference>
<name>A0AA39WQ73_9PEZI</name>
<reference evidence="3" key="1">
    <citation type="submission" date="2023-06" db="EMBL/GenBank/DDBJ databases">
        <title>Genome-scale phylogeny and comparative genomics of the fungal order Sordariales.</title>
        <authorList>
            <consortium name="Lawrence Berkeley National Laboratory"/>
            <person name="Hensen N."/>
            <person name="Bonometti L."/>
            <person name="Westerberg I."/>
            <person name="Brannstrom I.O."/>
            <person name="Guillou S."/>
            <person name="Cros-Aarteil S."/>
            <person name="Calhoun S."/>
            <person name="Haridas S."/>
            <person name="Kuo A."/>
            <person name="Mondo S."/>
            <person name="Pangilinan J."/>
            <person name="Riley R."/>
            <person name="Labutti K."/>
            <person name="Andreopoulos B."/>
            <person name="Lipzen A."/>
            <person name="Chen C."/>
            <person name="Yanf M."/>
            <person name="Daum C."/>
            <person name="Ng V."/>
            <person name="Clum A."/>
            <person name="Steindorff A."/>
            <person name="Ohm R."/>
            <person name="Martin F."/>
            <person name="Silar P."/>
            <person name="Natvig D."/>
            <person name="Lalanne C."/>
            <person name="Gautier V."/>
            <person name="Ament-Velasquez S.L."/>
            <person name="Kruys A."/>
            <person name="Hutchinson M.I."/>
            <person name="Powell A.J."/>
            <person name="Barry K."/>
            <person name="Miller A.N."/>
            <person name="Grigoriev I.V."/>
            <person name="Debuchy R."/>
            <person name="Gladieux P."/>
            <person name="Thoren M.H."/>
            <person name="Johannesson H."/>
        </authorList>
    </citation>
    <scope>NUCLEOTIDE SEQUENCE</scope>
    <source>
        <strain evidence="3">CBS 606.72</strain>
    </source>
</reference>
<organism evidence="3 4">
    <name type="scientific">Immersiella caudata</name>
    <dbReference type="NCBI Taxonomy" id="314043"/>
    <lineage>
        <taxon>Eukaryota</taxon>
        <taxon>Fungi</taxon>
        <taxon>Dikarya</taxon>
        <taxon>Ascomycota</taxon>
        <taxon>Pezizomycotina</taxon>
        <taxon>Sordariomycetes</taxon>
        <taxon>Sordariomycetidae</taxon>
        <taxon>Sordariales</taxon>
        <taxon>Lasiosphaeriaceae</taxon>
        <taxon>Immersiella</taxon>
    </lineage>
</organism>
<feature type="region of interest" description="Disordered" evidence="1">
    <location>
        <begin position="437"/>
        <end position="470"/>
    </location>
</feature>
<protein>
    <recommendedName>
        <fullName evidence="2">F-box domain-containing protein</fullName>
    </recommendedName>
</protein>
<dbReference type="EMBL" id="JAULSU010000004">
    <property type="protein sequence ID" value="KAK0619501.1"/>
    <property type="molecule type" value="Genomic_DNA"/>
</dbReference>
<dbReference type="InterPro" id="IPR032675">
    <property type="entry name" value="LRR_dom_sf"/>
</dbReference>
<feature type="domain" description="F-box" evidence="2">
    <location>
        <begin position="11"/>
        <end position="60"/>
    </location>
</feature>
<feature type="compositionally biased region" description="Acidic residues" evidence="1">
    <location>
        <begin position="447"/>
        <end position="470"/>
    </location>
</feature>
<comment type="caution">
    <text evidence="3">The sequence shown here is derived from an EMBL/GenBank/DDBJ whole genome shotgun (WGS) entry which is preliminary data.</text>
</comment>
<sequence length="470" mass="52425">MADEASGPSNKCYLTNIPIEVLLRITHHLSTTELGNVRLTCRGIERSLFHFFSHEFFRKKQFMVSNFSLQTLIDISKHPTLSPVLTHIIIATDTLPQRSAIDTGTRADSDRALLADYFASLNWLANAGILREILAEAFGNLRNLQTIDIRDFNARNRNRDGTGTEWRSYGARTLERAAGNSLRLGHSTTTLDPSMIFRNILAALGAVATSPTAIEVNLRCPWCITDNSFYLHPRLGPTLISTLQGLKKLHLVISSETPTFLAGFLSKTPNLTWLRINLPTSHQFDLMHDAAQFFNWLTNTASSPQTASLGDPIQLPYLERLDLGNVRISPELLVGVIKQFAPSLRALSLRRVNLPDQNASKSAERPWVRFFNALGQTQLDIREFELSLLGTTTGLSMPYSHVHLGPRTAYSDRDRSPHTYKGNSMWVLIQRILADLEDGKEDSKDDTSEEGSSEDDDSDASNASDSDESE</sequence>
<evidence type="ECO:0000259" key="2">
    <source>
        <dbReference type="PROSITE" id="PS50181"/>
    </source>
</evidence>
<dbReference type="InterPro" id="IPR036047">
    <property type="entry name" value="F-box-like_dom_sf"/>
</dbReference>
<dbReference type="Gene3D" id="3.80.10.10">
    <property type="entry name" value="Ribonuclease Inhibitor"/>
    <property type="match status" value="1"/>
</dbReference>
<dbReference type="AlphaFoldDB" id="A0AA39WQ73"/>
<dbReference type="SUPFAM" id="SSF81383">
    <property type="entry name" value="F-box domain"/>
    <property type="match status" value="1"/>
</dbReference>
<dbReference type="InterPro" id="IPR001810">
    <property type="entry name" value="F-box_dom"/>
</dbReference>